<keyword evidence="1" id="KW-1133">Transmembrane helix</keyword>
<gene>
    <name evidence="2" type="ORF">IHQ72_31515</name>
</gene>
<evidence type="ECO:0000313" key="2">
    <source>
        <dbReference type="EMBL" id="UVC15067.1"/>
    </source>
</evidence>
<proteinExistence type="predicted"/>
<dbReference type="RefSeq" id="WP_258119648.1">
    <property type="nucleotide sequence ID" value="NZ_CP062229.1"/>
</dbReference>
<accession>A0ABY5QWJ3</accession>
<keyword evidence="1" id="KW-0812">Transmembrane</keyword>
<dbReference type="EMBL" id="CP062229">
    <property type="protein sequence ID" value="UVC15067.1"/>
    <property type="molecule type" value="Genomic_DNA"/>
</dbReference>
<name>A0ABY5QWJ3_9HYPH</name>
<evidence type="ECO:0000313" key="3">
    <source>
        <dbReference type="Proteomes" id="UP001058098"/>
    </source>
</evidence>
<evidence type="ECO:0000256" key="1">
    <source>
        <dbReference type="SAM" id="Phobius"/>
    </source>
</evidence>
<keyword evidence="1" id="KW-0472">Membrane</keyword>
<organism evidence="2 3">
    <name type="scientific">Mesorhizobium onobrychidis</name>
    <dbReference type="NCBI Taxonomy" id="2775404"/>
    <lineage>
        <taxon>Bacteria</taxon>
        <taxon>Pseudomonadati</taxon>
        <taxon>Pseudomonadota</taxon>
        <taxon>Alphaproteobacteria</taxon>
        <taxon>Hyphomicrobiales</taxon>
        <taxon>Phyllobacteriaceae</taxon>
        <taxon>Mesorhizobium</taxon>
    </lineage>
</organism>
<dbReference type="Proteomes" id="UP001058098">
    <property type="component" value="Chromosome"/>
</dbReference>
<sequence length="63" mass="6817">MLGFEVTGPYVSALLMSLGALCVFIWGVLSGAFHGADEAATRFYEREAENDNAKHTNAKHTAE</sequence>
<protein>
    <submittedName>
        <fullName evidence="2">Cbb3-type cytochrome oxidase assembly protein</fullName>
    </submittedName>
</protein>
<feature type="transmembrane region" description="Helical" evidence="1">
    <location>
        <begin position="12"/>
        <end position="33"/>
    </location>
</feature>
<reference evidence="2" key="1">
    <citation type="submission" date="2020-09" db="EMBL/GenBank/DDBJ databases">
        <title>Rhizobia associated with sainfoin plants.</title>
        <authorList>
            <person name="Asharfi S."/>
            <person name="Kuzmanovic N."/>
            <person name="Bunk B."/>
            <person name="Sproeer C."/>
            <person name="Becker M."/>
            <person name="Thuenen T."/>
        </authorList>
    </citation>
    <scope>NUCLEOTIDE SEQUENCE</scope>
    <source>
        <strain evidence="2">OM4</strain>
    </source>
</reference>
<keyword evidence="3" id="KW-1185">Reference proteome</keyword>